<organism evidence="2 3">
    <name type="scientific">Laedolimicola ammoniilytica</name>
    <dbReference type="NCBI Taxonomy" id="2981771"/>
    <lineage>
        <taxon>Bacteria</taxon>
        <taxon>Bacillati</taxon>
        <taxon>Bacillota</taxon>
        <taxon>Clostridia</taxon>
        <taxon>Lachnospirales</taxon>
        <taxon>Lachnospiraceae</taxon>
        <taxon>Laedolimicola</taxon>
    </lineage>
</organism>
<feature type="transmembrane region" description="Helical" evidence="1">
    <location>
        <begin position="65"/>
        <end position="86"/>
    </location>
</feature>
<keyword evidence="3" id="KW-1185">Reference proteome</keyword>
<comment type="caution">
    <text evidence="2">The sequence shown here is derived from an EMBL/GenBank/DDBJ whole genome shotgun (WGS) entry which is preliminary data.</text>
</comment>
<proteinExistence type="predicted"/>
<dbReference type="RefSeq" id="WP_158362201.1">
    <property type="nucleotide sequence ID" value="NZ_JAOQKC010000004.1"/>
</dbReference>
<evidence type="ECO:0000313" key="3">
    <source>
        <dbReference type="Proteomes" id="UP001652461"/>
    </source>
</evidence>
<name>A0ABT2RV77_9FIRM</name>
<feature type="transmembrane region" description="Helical" evidence="1">
    <location>
        <begin position="246"/>
        <end position="265"/>
    </location>
</feature>
<feature type="transmembrane region" description="Helical" evidence="1">
    <location>
        <begin position="131"/>
        <end position="153"/>
    </location>
</feature>
<protein>
    <submittedName>
        <fullName evidence="2">Stage III sporulation protein AE</fullName>
    </submittedName>
</protein>
<gene>
    <name evidence="2" type="ORF">OCV63_04070</name>
</gene>
<feature type="transmembrane region" description="Helical" evidence="1">
    <location>
        <begin position="98"/>
        <end position="119"/>
    </location>
</feature>
<dbReference type="Pfam" id="PF09546">
    <property type="entry name" value="Spore_III_AE"/>
    <property type="match status" value="1"/>
</dbReference>
<dbReference type="InterPro" id="IPR014194">
    <property type="entry name" value="Spore_III_AE"/>
</dbReference>
<evidence type="ECO:0000313" key="2">
    <source>
        <dbReference type="EMBL" id="MCU6696072.1"/>
    </source>
</evidence>
<keyword evidence="1" id="KW-1133">Transmembrane helix</keyword>
<dbReference type="EMBL" id="JAOQKC010000004">
    <property type="protein sequence ID" value="MCU6696072.1"/>
    <property type="molecule type" value="Genomic_DNA"/>
</dbReference>
<dbReference type="Proteomes" id="UP001652461">
    <property type="component" value="Unassembled WGS sequence"/>
</dbReference>
<keyword evidence="1" id="KW-0812">Transmembrane</keyword>
<feature type="transmembrane region" description="Helical" evidence="1">
    <location>
        <begin position="272"/>
        <end position="295"/>
    </location>
</feature>
<feature type="transmembrane region" description="Helical" evidence="1">
    <location>
        <begin position="159"/>
        <end position="185"/>
    </location>
</feature>
<reference evidence="2 3" key="1">
    <citation type="journal article" date="2021" name="ISME Commun">
        <title>Automated analysis of genomic sequences facilitates high-throughput and comprehensive description of bacteria.</title>
        <authorList>
            <person name="Hitch T.C.A."/>
        </authorList>
    </citation>
    <scope>NUCLEOTIDE SEQUENCE [LARGE SCALE GENOMIC DNA]</scope>
    <source>
        <strain evidence="2 3">Sanger_04</strain>
    </source>
</reference>
<keyword evidence="1" id="KW-0472">Membrane</keyword>
<feature type="transmembrane region" description="Helical" evidence="1">
    <location>
        <begin position="324"/>
        <end position="346"/>
    </location>
</feature>
<sequence length="348" mass="37299">MDAFAVEQLDFSELQAAMDEILNQSFSFQDTVLALLSGEQPFTMESFLRMALSEAGRSFAQEKQIFISILVLGIAAALLTNFTNLFKNDQIGEISFEMTYLLLFLLLLQIFTGAAELAGQVLSSVQSFMKALLPAWCLAVTLSAGSTTALVFYQFMLGLIYLLDTLIGEVLLPVLNLYMMLVFVNHLTKEEYLSQMTELTGKGVGWLLKTLLAAVVGFNAIQGMITPALDALKNTAFTRALRVLPGIGNVAGGVTDLLLGSAVLLKNGVGAAAVLVLALICLGPLVKLGVLFLLLKGTAALIQPVCDKRFVGCVAGAGEGVRLLFQAVFTVTVLFVLTIVVVTVSVRL</sequence>
<feature type="transmembrane region" description="Helical" evidence="1">
    <location>
        <begin position="206"/>
        <end position="226"/>
    </location>
</feature>
<evidence type="ECO:0000256" key="1">
    <source>
        <dbReference type="SAM" id="Phobius"/>
    </source>
</evidence>
<accession>A0ABT2RV77</accession>